<dbReference type="HOGENOM" id="CLU_2206154_0_0_0"/>
<evidence type="ECO:0000313" key="2">
    <source>
        <dbReference type="Proteomes" id="UP000027982"/>
    </source>
</evidence>
<keyword evidence="2" id="KW-1185">Reference proteome</keyword>
<dbReference type="Proteomes" id="UP000027982">
    <property type="component" value="Chromosome"/>
</dbReference>
<accession>A0A068NV24</accession>
<sequence>MVTLTASAPAEGILVTLASDSDFVAVPATVAIPAGAKYATFTATSRSVGRHDLHWPMHHREGSRDQSERRHHVMDLYRAGSGAQEPMSIGGDGVIYFGRGSVLYTIK</sequence>
<proteinExistence type="predicted"/>
<organism evidence="1 2">
    <name type="scientific">Fimbriimonas ginsengisoli Gsoil 348</name>
    <dbReference type="NCBI Taxonomy" id="661478"/>
    <lineage>
        <taxon>Bacteria</taxon>
        <taxon>Bacillati</taxon>
        <taxon>Armatimonadota</taxon>
        <taxon>Fimbriimonadia</taxon>
        <taxon>Fimbriimonadales</taxon>
        <taxon>Fimbriimonadaceae</taxon>
        <taxon>Fimbriimonas</taxon>
    </lineage>
</organism>
<dbReference type="EMBL" id="CP007139">
    <property type="protein sequence ID" value="AIE87217.1"/>
    <property type="molecule type" value="Genomic_DNA"/>
</dbReference>
<dbReference type="KEGG" id="fgi:OP10G_3849"/>
<dbReference type="AlphaFoldDB" id="A0A068NV24"/>
<evidence type="ECO:0000313" key="1">
    <source>
        <dbReference type="EMBL" id="AIE87217.1"/>
    </source>
</evidence>
<reference evidence="1 2" key="1">
    <citation type="journal article" date="2014" name="PLoS ONE">
        <title>The first complete genome sequence of the class fimbriimonadia in the phylum armatimonadetes.</title>
        <authorList>
            <person name="Hu Z.Y."/>
            <person name="Wang Y.Z."/>
            <person name="Im W.T."/>
            <person name="Wang S.Y."/>
            <person name="Zhao G.P."/>
            <person name="Zheng H.J."/>
            <person name="Quan Z.X."/>
        </authorList>
    </citation>
    <scope>NUCLEOTIDE SEQUENCE [LARGE SCALE GENOMIC DNA]</scope>
    <source>
        <strain evidence="1">Gsoil 348</strain>
    </source>
</reference>
<gene>
    <name evidence="1" type="ORF">OP10G_3849</name>
</gene>
<name>A0A068NV24_FIMGI</name>
<dbReference type="RefSeq" id="WP_025228866.1">
    <property type="nucleotide sequence ID" value="NZ_CP007139.1"/>
</dbReference>
<protein>
    <submittedName>
        <fullName evidence="1">Uncharacterized protein</fullName>
    </submittedName>
</protein>